<evidence type="ECO:0000259" key="1">
    <source>
        <dbReference type="Pfam" id="PF07110"/>
    </source>
</evidence>
<dbReference type="OrthoDB" id="8611253at2"/>
<gene>
    <name evidence="2" type="ORF">SAMN04488136_13621</name>
</gene>
<proteinExistence type="predicted"/>
<evidence type="ECO:0000313" key="3">
    <source>
        <dbReference type="Proteomes" id="UP000198854"/>
    </source>
</evidence>
<dbReference type="Pfam" id="PF07110">
    <property type="entry name" value="EthD"/>
    <property type="match status" value="1"/>
</dbReference>
<dbReference type="EMBL" id="FNDD01000036">
    <property type="protein sequence ID" value="SDH92548.1"/>
    <property type="molecule type" value="Genomic_DNA"/>
</dbReference>
<organism evidence="2 3">
    <name type="scientific">Vibrio xiamenensis</name>
    <dbReference type="NCBI Taxonomy" id="861298"/>
    <lineage>
        <taxon>Bacteria</taxon>
        <taxon>Pseudomonadati</taxon>
        <taxon>Pseudomonadota</taxon>
        <taxon>Gammaproteobacteria</taxon>
        <taxon>Vibrionales</taxon>
        <taxon>Vibrionaceae</taxon>
        <taxon>Vibrio</taxon>
    </lineage>
</organism>
<dbReference type="InterPro" id="IPR011008">
    <property type="entry name" value="Dimeric_a/b-barrel"/>
</dbReference>
<sequence length="110" mass="12810">MHTVAYLMKRKPGMTKAEFLKLYEEHREVMVSNARGLVSYTQHPIREPQQTGDTYTTDEYEEYDALSIYTYESAEDSEFSNLLTAISNDSERFIDFESIISLPLNKIEVK</sequence>
<dbReference type="RefSeq" id="WP_093278965.1">
    <property type="nucleotide sequence ID" value="NZ_FNDD01000036.1"/>
</dbReference>
<accession>A0A1G8GDT8</accession>
<dbReference type="InterPro" id="IPR009799">
    <property type="entry name" value="EthD_dom"/>
</dbReference>
<dbReference type="Proteomes" id="UP000198854">
    <property type="component" value="Unassembled WGS sequence"/>
</dbReference>
<protein>
    <submittedName>
        <fullName evidence="2">EthD domain-containing protein</fullName>
    </submittedName>
</protein>
<name>A0A1G8GDT8_9VIBR</name>
<dbReference type="SUPFAM" id="SSF54909">
    <property type="entry name" value="Dimeric alpha+beta barrel"/>
    <property type="match status" value="1"/>
</dbReference>
<reference evidence="3" key="1">
    <citation type="submission" date="2016-10" db="EMBL/GenBank/DDBJ databases">
        <authorList>
            <person name="Varghese N."/>
            <person name="Submissions S."/>
        </authorList>
    </citation>
    <scope>NUCLEOTIDE SEQUENCE [LARGE SCALE GENOMIC DNA]</scope>
    <source>
        <strain evidence="3">CGMCC 1.10228</strain>
    </source>
</reference>
<dbReference type="Gene3D" id="3.30.70.100">
    <property type="match status" value="1"/>
</dbReference>
<feature type="domain" description="EthD" evidence="1">
    <location>
        <begin position="11"/>
        <end position="96"/>
    </location>
</feature>
<keyword evidence="3" id="KW-1185">Reference proteome</keyword>
<evidence type="ECO:0000313" key="2">
    <source>
        <dbReference type="EMBL" id="SDH92548.1"/>
    </source>
</evidence>
<dbReference type="GO" id="GO:0016491">
    <property type="term" value="F:oxidoreductase activity"/>
    <property type="evidence" value="ECO:0007669"/>
    <property type="project" value="InterPro"/>
</dbReference>
<dbReference type="AlphaFoldDB" id="A0A1G8GDT8"/>